<evidence type="ECO:0000256" key="1">
    <source>
        <dbReference type="ARBA" id="ARBA00022553"/>
    </source>
</evidence>
<evidence type="ECO:0000313" key="5">
    <source>
        <dbReference type="EMBL" id="RFU65855.1"/>
    </source>
</evidence>
<sequence>MDKEWKTVEVLRHSRHDWLNKMQLIKGNIDLNRIDHVKAIIEEIIIESQHESKLSNLDMPKFVETLLTANWRSFLFRVEFEVVSLELGCCELDEFMASWIENLFDSLSQTLCNYGENVLFVSIDENKQRNLRLSFELQGTIENERVLFDFLNQPWKESFCTEVTHFGIDEVHFYMEIPCNKNK</sequence>
<feature type="domain" description="Sporulation initiation phosphotransferase B C-terminal" evidence="4">
    <location>
        <begin position="59"/>
        <end position="173"/>
    </location>
</feature>
<dbReference type="SMART" id="SM01317">
    <property type="entry name" value="SPOB_ab"/>
    <property type="match status" value="1"/>
</dbReference>
<evidence type="ECO:0000259" key="4">
    <source>
        <dbReference type="SMART" id="SM01317"/>
    </source>
</evidence>
<dbReference type="EMBL" id="QVTD01000003">
    <property type="protein sequence ID" value="RFU65855.1"/>
    <property type="molecule type" value="Genomic_DNA"/>
</dbReference>
<dbReference type="Proteomes" id="UP000262939">
    <property type="component" value="Unassembled WGS sequence"/>
</dbReference>
<dbReference type="InterPro" id="IPR037100">
    <property type="entry name" value="Spo0B_C_sf"/>
</dbReference>
<dbReference type="SUPFAM" id="SSF55890">
    <property type="entry name" value="Sporulation response regulatory protein Spo0B"/>
    <property type="match status" value="1"/>
</dbReference>
<evidence type="ECO:0000313" key="6">
    <source>
        <dbReference type="Proteomes" id="UP000262939"/>
    </source>
</evidence>
<dbReference type="GO" id="GO:0000155">
    <property type="term" value="F:phosphorelay sensor kinase activity"/>
    <property type="evidence" value="ECO:0007669"/>
    <property type="project" value="InterPro"/>
</dbReference>
<dbReference type="Pfam" id="PF14689">
    <property type="entry name" value="SPOB_a"/>
    <property type="match status" value="1"/>
</dbReference>
<protein>
    <submittedName>
        <fullName evidence="5">Sporulation protein</fullName>
    </submittedName>
</protein>
<organism evidence="5 6">
    <name type="scientific">Peribacillus glennii</name>
    <dbReference type="NCBI Taxonomy" id="2303991"/>
    <lineage>
        <taxon>Bacteria</taxon>
        <taxon>Bacillati</taxon>
        <taxon>Bacillota</taxon>
        <taxon>Bacilli</taxon>
        <taxon>Bacillales</taxon>
        <taxon>Bacillaceae</taxon>
        <taxon>Peribacillus</taxon>
    </lineage>
</organism>
<proteinExistence type="predicted"/>
<dbReference type="Gene3D" id="1.10.287.130">
    <property type="match status" value="1"/>
</dbReference>
<keyword evidence="3" id="KW-0418">Kinase</keyword>
<dbReference type="InterPro" id="IPR039506">
    <property type="entry name" value="SPOB_a"/>
</dbReference>
<evidence type="ECO:0000256" key="2">
    <source>
        <dbReference type="ARBA" id="ARBA00022679"/>
    </source>
</evidence>
<dbReference type="Pfam" id="PF14682">
    <property type="entry name" value="SPOB_ab"/>
    <property type="match status" value="1"/>
</dbReference>
<evidence type="ECO:0000256" key="3">
    <source>
        <dbReference type="ARBA" id="ARBA00022777"/>
    </source>
</evidence>
<dbReference type="OrthoDB" id="2375606at2"/>
<dbReference type="RefSeq" id="WP_117322026.1">
    <property type="nucleotide sequence ID" value="NZ_QVTD01000003.1"/>
</dbReference>
<keyword evidence="6" id="KW-1185">Reference proteome</keyword>
<dbReference type="InterPro" id="IPR016122">
    <property type="entry name" value="SpoOB_C"/>
</dbReference>
<comment type="caution">
    <text evidence="5">The sequence shown here is derived from an EMBL/GenBank/DDBJ whole genome shotgun (WGS) entry which is preliminary data.</text>
</comment>
<gene>
    <name evidence="5" type="ORF">D0466_08310</name>
</gene>
<keyword evidence="1" id="KW-0597">Phosphoprotein</keyword>
<keyword evidence="2" id="KW-0808">Transferase</keyword>
<dbReference type="Gene3D" id="3.30.565.30">
    <property type="entry name" value="Sporulation initiation phosphotransferase B (SpoOB), C-terminal domain"/>
    <property type="match status" value="1"/>
</dbReference>
<accession>A0A372LHS1</accession>
<reference evidence="5 6" key="1">
    <citation type="submission" date="2018-08" db="EMBL/GenBank/DDBJ databases">
        <title>Bacillus chawlae sp. nov., Bacillus glennii sp. nov., and Bacillus saganii sp. nov. Isolated from the Vehicle Assembly Building at Kennedy Space Center where the Viking Spacecraft were Assembled.</title>
        <authorList>
            <person name="Seuylemezian A."/>
            <person name="Vaishampayan P."/>
        </authorList>
    </citation>
    <scope>NUCLEOTIDE SEQUENCE [LARGE SCALE GENOMIC DNA]</scope>
    <source>
        <strain evidence="5 6">V44-8</strain>
    </source>
</reference>
<dbReference type="AlphaFoldDB" id="A0A372LHS1"/>
<dbReference type="InterPro" id="IPR016120">
    <property type="entry name" value="Sig_transdc_His_kin_SpoOB"/>
</dbReference>
<name>A0A372LHS1_9BACI</name>